<dbReference type="AlphaFoldDB" id="A0A7J0DES0"/>
<evidence type="ECO:0000256" key="1">
    <source>
        <dbReference type="SAM" id="MobiDB-lite"/>
    </source>
</evidence>
<dbReference type="SMART" id="SM00256">
    <property type="entry name" value="FBOX"/>
    <property type="match status" value="1"/>
</dbReference>
<feature type="compositionally biased region" description="Basic and acidic residues" evidence="1">
    <location>
        <begin position="17"/>
        <end position="31"/>
    </location>
</feature>
<dbReference type="SUPFAM" id="SSF81383">
    <property type="entry name" value="F-box domain"/>
    <property type="match status" value="1"/>
</dbReference>
<dbReference type="InterPro" id="IPR050796">
    <property type="entry name" value="SCF_F-box_component"/>
</dbReference>
<comment type="caution">
    <text evidence="3">The sequence shown here is derived from an EMBL/GenBank/DDBJ whole genome shotgun (WGS) entry which is preliminary data.</text>
</comment>
<dbReference type="InterPro" id="IPR001810">
    <property type="entry name" value="F-box_dom"/>
</dbReference>
<protein>
    <recommendedName>
        <fullName evidence="2">F-box domain-containing protein</fullName>
    </recommendedName>
</protein>
<dbReference type="PROSITE" id="PS50181">
    <property type="entry name" value="FBOX"/>
    <property type="match status" value="1"/>
</dbReference>
<dbReference type="OrthoDB" id="610337at2759"/>
<proteinExistence type="predicted"/>
<dbReference type="InterPro" id="IPR036047">
    <property type="entry name" value="F-box-like_dom_sf"/>
</dbReference>
<dbReference type="NCBIfam" id="TIGR01640">
    <property type="entry name" value="F_box_assoc_1"/>
    <property type="match status" value="1"/>
</dbReference>
<organism evidence="3 4">
    <name type="scientific">Actinidia rufa</name>
    <dbReference type="NCBI Taxonomy" id="165716"/>
    <lineage>
        <taxon>Eukaryota</taxon>
        <taxon>Viridiplantae</taxon>
        <taxon>Streptophyta</taxon>
        <taxon>Embryophyta</taxon>
        <taxon>Tracheophyta</taxon>
        <taxon>Spermatophyta</taxon>
        <taxon>Magnoliopsida</taxon>
        <taxon>eudicotyledons</taxon>
        <taxon>Gunneridae</taxon>
        <taxon>Pentapetalae</taxon>
        <taxon>asterids</taxon>
        <taxon>Ericales</taxon>
        <taxon>Actinidiaceae</taxon>
        <taxon>Actinidia</taxon>
    </lineage>
</organism>
<dbReference type="Proteomes" id="UP000585474">
    <property type="component" value="Unassembled WGS sequence"/>
</dbReference>
<evidence type="ECO:0000313" key="3">
    <source>
        <dbReference type="EMBL" id="GFS33686.1"/>
    </source>
</evidence>
<dbReference type="Pfam" id="PF00646">
    <property type="entry name" value="F-box"/>
    <property type="match status" value="1"/>
</dbReference>
<dbReference type="InterPro" id="IPR017451">
    <property type="entry name" value="F-box-assoc_interact_dom"/>
</dbReference>
<dbReference type="PANTHER" id="PTHR31672:SF13">
    <property type="entry name" value="F-BOX PROTEIN CPR30-LIKE"/>
    <property type="match status" value="1"/>
</dbReference>
<gene>
    <name evidence="3" type="ORF">Acr_00g0030040</name>
</gene>
<reference evidence="4" key="1">
    <citation type="submission" date="2019-07" db="EMBL/GenBank/DDBJ databases">
        <title>De Novo Assembly of kiwifruit Actinidia rufa.</title>
        <authorList>
            <person name="Sugita-Konishi S."/>
            <person name="Sato K."/>
            <person name="Mori E."/>
            <person name="Abe Y."/>
            <person name="Kisaki G."/>
            <person name="Hamano K."/>
            <person name="Suezawa K."/>
            <person name="Otani M."/>
            <person name="Fukuda T."/>
            <person name="Manabe T."/>
            <person name="Gomi K."/>
            <person name="Tabuchi M."/>
            <person name="Akimitsu K."/>
            <person name="Kataoka I."/>
        </authorList>
    </citation>
    <scope>NUCLEOTIDE SEQUENCE [LARGE SCALE GENOMIC DNA]</scope>
    <source>
        <strain evidence="4">cv. Fuchu</strain>
    </source>
</reference>
<dbReference type="Pfam" id="PF07734">
    <property type="entry name" value="FBA_1"/>
    <property type="match status" value="1"/>
</dbReference>
<dbReference type="Gene3D" id="1.20.1280.50">
    <property type="match status" value="1"/>
</dbReference>
<feature type="region of interest" description="Disordered" evidence="1">
    <location>
        <begin position="1"/>
        <end position="34"/>
    </location>
</feature>
<dbReference type="InterPro" id="IPR006527">
    <property type="entry name" value="F-box-assoc_dom_typ1"/>
</dbReference>
<name>A0A7J0DES0_9ERIC</name>
<feature type="domain" description="F-box" evidence="2">
    <location>
        <begin position="35"/>
        <end position="94"/>
    </location>
</feature>
<accession>A0A7J0DES0</accession>
<evidence type="ECO:0000259" key="2">
    <source>
        <dbReference type="PROSITE" id="PS50181"/>
    </source>
</evidence>
<dbReference type="EMBL" id="BJWL01000193">
    <property type="protein sequence ID" value="GFS33686.1"/>
    <property type="molecule type" value="Genomic_DNA"/>
</dbReference>
<keyword evidence="4" id="KW-1185">Reference proteome</keyword>
<dbReference type="PANTHER" id="PTHR31672">
    <property type="entry name" value="BNACNNG10540D PROTEIN"/>
    <property type="match status" value="1"/>
</dbReference>
<evidence type="ECO:0000313" key="4">
    <source>
        <dbReference type="Proteomes" id="UP000585474"/>
    </source>
</evidence>
<sequence length="334" mass="38284">MSIPSRIQMIEDSDESEQTHEAEQEEREPGQDRGIISDYSIPIHIVLEILLRLPLKTLLNCRLVCKEWLSLISDPQFANFHLSRSQVVRSFRRVFKNRETGKRIFEDTVEAEICALGEGLWRRIERVPTSIRNLSFNAFLNGSIHWLSFGNGRPEYGSPFRDFIYCFDFGTERFQTVPGPSEFSSVQKILSNHMHVGVLRGCLSICDQFEGDHAAIWVMKDYGVKESWSRDFVILKRTVASEPLIDYYEPIRILGNGKILILLNGEELLLYDPEMECYEDVHFCGITSKFHGISYVPSLVSLENVAKGENLKSLSRGIDLLEQATLLQRLFSGI</sequence>